<dbReference type="InterPro" id="IPR011009">
    <property type="entry name" value="Kinase-like_dom_sf"/>
</dbReference>
<dbReference type="EMBL" id="JAUEPR010000011">
    <property type="protein sequence ID" value="KAK0479664.1"/>
    <property type="molecule type" value="Genomic_DNA"/>
</dbReference>
<dbReference type="PANTHER" id="PTHR44329:SF214">
    <property type="entry name" value="PROTEIN KINASE DOMAIN-CONTAINING PROTEIN"/>
    <property type="match status" value="1"/>
</dbReference>
<dbReference type="PROSITE" id="PS50011">
    <property type="entry name" value="PROTEIN_KINASE_DOM"/>
    <property type="match status" value="1"/>
</dbReference>
<protein>
    <submittedName>
        <fullName evidence="2">Kinase-like domain-containing protein</fullName>
    </submittedName>
</protein>
<name>A0AA39P902_9AGAR</name>
<dbReference type="Gene3D" id="1.10.510.10">
    <property type="entry name" value="Transferase(Phosphotransferase) domain 1"/>
    <property type="match status" value="1"/>
</dbReference>
<feature type="domain" description="Protein kinase" evidence="1">
    <location>
        <begin position="1"/>
        <end position="211"/>
    </location>
</feature>
<gene>
    <name evidence="2" type="ORF">IW261DRAFT_1336480</name>
</gene>
<dbReference type="PIRSF" id="PIRSF000654">
    <property type="entry name" value="Integrin-linked_kinase"/>
    <property type="match status" value="1"/>
</dbReference>
<evidence type="ECO:0000313" key="3">
    <source>
        <dbReference type="Proteomes" id="UP001175227"/>
    </source>
</evidence>
<dbReference type="GO" id="GO:0004674">
    <property type="term" value="F:protein serine/threonine kinase activity"/>
    <property type="evidence" value="ECO:0007669"/>
    <property type="project" value="TreeGrafter"/>
</dbReference>
<dbReference type="InterPro" id="IPR008271">
    <property type="entry name" value="Ser/Thr_kinase_AS"/>
</dbReference>
<organism evidence="2 3">
    <name type="scientific">Armillaria novae-zelandiae</name>
    <dbReference type="NCBI Taxonomy" id="153914"/>
    <lineage>
        <taxon>Eukaryota</taxon>
        <taxon>Fungi</taxon>
        <taxon>Dikarya</taxon>
        <taxon>Basidiomycota</taxon>
        <taxon>Agaricomycotina</taxon>
        <taxon>Agaricomycetes</taxon>
        <taxon>Agaricomycetidae</taxon>
        <taxon>Agaricales</taxon>
        <taxon>Marasmiineae</taxon>
        <taxon>Physalacriaceae</taxon>
        <taxon>Armillaria</taxon>
    </lineage>
</organism>
<dbReference type="InterPro" id="IPR000719">
    <property type="entry name" value="Prot_kinase_dom"/>
</dbReference>
<dbReference type="PANTHER" id="PTHR44329">
    <property type="entry name" value="SERINE/THREONINE-PROTEIN KINASE TNNI3K-RELATED"/>
    <property type="match status" value="1"/>
</dbReference>
<dbReference type="AlphaFoldDB" id="A0AA39P902"/>
<dbReference type="InterPro" id="IPR001245">
    <property type="entry name" value="Ser-Thr/Tyr_kinase_cat_dom"/>
</dbReference>
<sequence>MLDSGIESHPLEASEIWLVSEWMPHGTLLRYISEESIDAHGKTLLVSQVASAITWIHAHGVAHGDIKAENILVDAKGKARLADFGISSFIDNEYYCYSGGDHGSAVGTTRWMAPERLMPEDFHLGSARPTLESDVYSFAMLICQLYTGLPPLHNIPNDFAFRNLVARRKRRPSRPPEISDELWDVVMRCWSHEPGDRPTMESLNRDIKRKIRGKIAASGHEGNREVAS</sequence>
<dbReference type="Proteomes" id="UP001175227">
    <property type="component" value="Unassembled WGS sequence"/>
</dbReference>
<dbReference type="InterPro" id="IPR051681">
    <property type="entry name" value="Ser/Thr_Kinases-Pseudokinases"/>
</dbReference>
<evidence type="ECO:0000259" key="1">
    <source>
        <dbReference type="PROSITE" id="PS50011"/>
    </source>
</evidence>
<accession>A0AA39P902</accession>
<keyword evidence="3" id="KW-1185">Reference proteome</keyword>
<dbReference type="SMART" id="SM00220">
    <property type="entry name" value="S_TKc"/>
    <property type="match status" value="1"/>
</dbReference>
<evidence type="ECO:0000313" key="2">
    <source>
        <dbReference type="EMBL" id="KAK0479664.1"/>
    </source>
</evidence>
<dbReference type="SUPFAM" id="SSF56112">
    <property type="entry name" value="Protein kinase-like (PK-like)"/>
    <property type="match status" value="1"/>
</dbReference>
<keyword evidence="2" id="KW-0808">Transferase</keyword>
<proteinExistence type="predicted"/>
<comment type="caution">
    <text evidence="2">The sequence shown here is derived from an EMBL/GenBank/DDBJ whole genome shotgun (WGS) entry which is preliminary data.</text>
</comment>
<reference evidence="2" key="1">
    <citation type="submission" date="2023-06" db="EMBL/GenBank/DDBJ databases">
        <authorList>
            <consortium name="Lawrence Berkeley National Laboratory"/>
            <person name="Ahrendt S."/>
            <person name="Sahu N."/>
            <person name="Indic B."/>
            <person name="Wong-Bajracharya J."/>
            <person name="Merenyi Z."/>
            <person name="Ke H.-M."/>
            <person name="Monk M."/>
            <person name="Kocsube S."/>
            <person name="Drula E."/>
            <person name="Lipzen A."/>
            <person name="Balint B."/>
            <person name="Henrissat B."/>
            <person name="Andreopoulos B."/>
            <person name="Martin F.M."/>
            <person name="Harder C.B."/>
            <person name="Rigling D."/>
            <person name="Ford K.L."/>
            <person name="Foster G.D."/>
            <person name="Pangilinan J."/>
            <person name="Papanicolaou A."/>
            <person name="Barry K."/>
            <person name="LaButti K."/>
            <person name="Viragh M."/>
            <person name="Koriabine M."/>
            <person name="Yan M."/>
            <person name="Riley R."/>
            <person name="Champramary S."/>
            <person name="Plett K.L."/>
            <person name="Tsai I.J."/>
            <person name="Slot J."/>
            <person name="Sipos G."/>
            <person name="Plett J."/>
            <person name="Nagy L.G."/>
            <person name="Grigoriev I.V."/>
        </authorList>
    </citation>
    <scope>NUCLEOTIDE SEQUENCE</scope>
    <source>
        <strain evidence="2">ICMP 16352</strain>
    </source>
</reference>
<dbReference type="Pfam" id="PF07714">
    <property type="entry name" value="PK_Tyr_Ser-Thr"/>
    <property type="match status" value="1"/>
</dbReference>
<dbReference type="GO" id="GO:0005524">
    <property type="term" value="F:ATP binding"/>
    <property type="evidence" value="ECO:0007669"/>
    <property type="project" value="InterPro"/>
</dbReference>
<keyword evidence="2" id="KW-0418">Kinase</keyword>
<dbReference type="PROSITE" id="PS00108">
    <property type="entry name" value="PROTEIN_KINASE_ST"/>
    <property type="match status" value="1"/>
</dbReference>